<evidence type="ECO:0000256" key="1">
    <source>
        <dbReference type="ARBA" id="ARBA00022531"/>
    </source>
</evidence>
<keyword evidence="1" id="KW-0602">Photosynthesis</keyword>
<keyword evidence="2" id="KW-0604">Photosystem II</keyword>
<dbReference type="PANTHER" id="PTHR47199:SF2">
    <property type="entry name" value="PHOTOSYSTEM II STABILITY_ASSEMBLY FACTOR HCF136, CHLOROPLASTIC"/>
    <property type="match status" value="1"/>
</dbReference>
<dbReference type="InterPro" id="IPR015943">
    <property type="entry name" value="WD40/YVTN_repeat-like_dom_sf"/>
</dbReference>
<proteinExistence type="predicted"/>
<dbReference type="InterPro" id="IPR028203">
    <property type="entry name" value="PSII_CF48-like_dom"/>
</dbReference>
<comment type="caution">
    <text evidence="4">The sequence shown here is derived from an EMBL/GenBank/DDBJ whole genome shotgun (WGS) entry which is preliminary data.</text>
</comment>
<evidence type="ECO:0000313" key="4">
    <source>
        <dbReference type="EMBL" id="GAA3995921.1"/>
    </source>
</evidence>
<dbReference type="Proteomes" id="UP001501627">
    <property type="component" value="Unassembled WGS sequence"/>
</dbReference>
<dbReference type="CDD" id="cd15482">
    <property type="entry name" value="Sialidase_non-viral"/>
    <property type="match status" value="1"/>
</dbReference>
<keyword evidence="5" id="KW-1185">Reference proteome</keyword>
<dbReference type="SUPFAM" id="SSF110296">
    <property type="entry name" value="Oligoxyloglucan reducing end-specific cellobiohydrolase"/>
    <property type="match status" value="1"/>
</dbReference>
<dbReference type="PANTHER" id="PTHR47199">
    <property type="entry name" value="PHOTOSYSTEM II STABILITY/ASSEMBLY FACTOR HCF136, CHLOROPLASTIC"/>
    <property type="match status" value="1"/>
</dbReference>
<evidence type="ECO:0000313" key="5">
    <source>
        <dbReference type="Proteomes" id="UP001501627"/>
    </source>
</evidence>
<protein>
    <submittedName>
        <fullName evidence="4">YCF48-related protein</fullName>
    </submittedName>
</protein>
<name>A0ABP7RDI1_9BURK</name>
<organism evidence="4 5">
    <name type="scientific">Comamonas faecalis</name>
    <dbReference type="NCBI Taxonomy" id="1387849"/>
    <lineage>
        <taxon>Bacteria</taxon>
        <taxon>Pseudomonadati</taxon>
        <taxon>Pseudomonadota</taxon>
        <taxon>Betaproteobacteria</taxon>
        <taxon>Burkholderiales</taxon>
        <taxon>Comamonadaceae</taxon>
        <taxon>Comamonas</taxon>
    </lineage>
</organism>
<evidence type="ECO:0000259" key="3">
    <source>
        <dbReference type="Pfam" id="PF14870"/>
    </source>
</evidence>
<dbReference type="EMBL" id="BAABBP010000015">
    <property type="protein sequence ID" value="GAA3995921.1"/>
    <property type="molecule type" value="Genomic_DNA"/>
</dbReference>
<reference evidence="5" key="1">
    <citation type="journal article" date="2019" name="Int. J. Syst. Evol. Microbiol.">
        <title>The Global Catalogue of Microorganisms (GCM) 10K type strain sequencing project: providing services to taxonomists for standard genome sequencing and annotation.</title>
        <authorList>
            <consortium name="The Broad Institute Genomics Platform"/>
            <consortium name="The Broad Institute Genome Sequencing Center for Infectious Disease"/>
            <person name="Wu L."/>
            <person name="Ma J."/>
        </authorList>
    </citation>
    <scope>NUCLEOTIDE SEQUENCE [LARGE SCALE GENOMIC DNA]</scope>
    <source>
        <strain evidence="5">JCM 17561</strain>
    </source>
</reference>
<dbReference type="Pfam" id="PF14870">
    <property type="entry name" value="PSII_BNR"/>
    <property type="match status" value="1"/>
</dbReference>
<feature type="domain" description="Photosynthesis system II assembly factor Ycf48/Hcf136-like" evidence="3">
    <location>
        <begin position="37"/>
        <end position="161"/>
    </location>
</feature>
<gene>
    <name evidence="4" type="ORF">GCM10022279_19480</name>
</gene>
<sequence length="332" mass="35450">MRAIVGLAASALVAVAAVKAFSHRPMPPMPPTRLAIESMQFDTIARSQAGLVIGGELGSLLYSGDQGKDWTVAKVQPERQALITQTAFAADGLRGLSVGHEGWILRTQDGGKTWKEVAFDEKNGEPFMGATYMGEQHWMVVGAFGRALRSDDDGQTWQPMVLPDAVADMHLNRVVGSADRQHWLIVGEAGLVLRSDDQGETWTQEEPFYNGSFYDALALPQGGWLVYGMRGHAFVQHDGGPWRQSEIPGPVSFYGHALLPDGRILLVGQGGVVATSTDGGLHFSFDRLPGRASLTDIALDDQGAGWITSTAGLLPYHLPQGAGAASSTAGSQ</sequence>
<evidence type="ECO:0000256" key="2">
    <source>
        <dbReference type="ARBA" id="ARBA00023276"/>
    </source>
</evidence>
<accession>A0ABP7RDI1</accession>
<dbReference type="RefSeq" id="WP_103046488.1">
    <property type="nucleotide sequence ID" value="NZ_BAABBP010000015.1"/>
</dbReference>
<dbReference type="Gene3D" id="2.130.10.10">
    <property type="entry name" value="YVTN repeat-like/Quinoprotein amine dehydrogenase"/>
    <property type="match status" value="1"/>
</dbReference>